<evidence type="ECO:0000313" key="3">
    <source>
        <dbReference type="EMBL" id="CAG7979380.1"/>
    </source>
</evidence>
<dbReference type="EMBL" id="CAJVOS010000010">
    <property type="protein sequence ID" value="CAG7979380.1"/>
    <property type="molecule type" value="Genomic_DNA"/>
</dbReference>
<evidence type="ECO:0000256" key="1">
    <source>
        <dbReference type="PROSITE-ProRule" id="PRU00339"/>
    </source>
</evidence>
<dbReference type="Gene3D" id="3.40.50.1580">
    <property type="entry name" value="Nucleoside phosphorylase domain"/>
    <property type="match status" value="1"/>
</dbReference>
<dbReference type="PROSITE" id="PS50005">
    <property type="entry name" value="TPR"/>
    <property type="match status" value="2"/>
</dbReference>
<gene>
    <name evidence="3" type="ORF">POLS_LOCUS1251</name>
</gene>
<dbReference type="PANTHER" id="PTHR46082:SF11">
    <property type="entry name" value="AAA+ ATPASE DOMAIN-CONTAINING PROTEIN-RELATED"/>
    <property type="match status" value="1"/>
</dbReference>
<dbReference type="GO" id="GO:0003824">
    <property type="term" value="F:catalytic activity"/>
    <property type="evidence" value="ECO:0007669"/>
    <property type="project" value="InterPro"/>
</dbReference>
<protein>
    <recommendedName>
        <fullName evidence="2">Nucleoside phosphorylase domain-containing protein</fullName>
    </recommendedName>
</protein>
<dbReference type="SUPFAM" id="SSF52540">
    <property type="entry name" value="P-loop containing nucleoside triphosphate hydrolases"/>
    <property type="match status" value="1"/>
</dbReference>
<dbReference type="OrthoDB" id="5986190at2759"/>
<dbReference type="InterPro" id="IPR011990">
    <property type="entry name" value="TPR-like_helical_dom_sf"/>
</dbReference>
<dbReference type="InterPro" id="IPR000845">
    <property type="entry name" value="Nucleoside_phosphorylase_d"/>
</dbReference>
<dbReference type="InterPro" id="IPR053137">
    <property type="entry name" value="NLR-like"/>
</dbReference>
<keyword evidence="4" id="KW-1185">Reference proteome</keyword>
<name>A0A9W4MK26_PENOL</name>
<dbReference type="SUPFAM" id="SSF53167">
    <property type="entry name" value="Purine and uridine phosphorylases"/>
    <property type="match status" value="1"/>
</dbReference>
<organism evidence="3 4">
    <name type="scientific">Penicillium olsonii</name>
    <dbReference type="NCBI Taxonomy" id="99116"/>
    <lineage>
        <taxon>Eukaryota</taxon>
        <taxon>Fungi</taxon>
        <taxon>Dikarya</taxon>
        <taxon>Ascomycota</taxon>
        <taxon>Pezizomycotina</taxon>
        <taxon>Eurotiomycetes</taxon>
        <taxon>Eurotiomycetidae</taxon>
        <taxon>Eurotiales</taxon>
        <taxon>Aspergillaceae</taxon>
        <taxon>Penicillium</taxon>
    </lineage>
</organism>
<dbReference type="PANTHER" id="PTHR46082">
    <property type="entry name" value="ATP/GTP-BINDING PROTEIN-RELATED"/>
    <property type="match status" value="1"/>
</dbReference>
<dbReference type="Gene3D" id="1.25.40.10">
    <property type="entry name" value="Tetratricopeptide repeat domain"/>
    <property type="match status" value="3"/>
</dbReference>
<keyword evidence="1" id="KW-0802">TPR repeat</keyword>
<dbReference type="Pfam" id="PF13424">
    <property type="entry name" value="TPR_12"/>
    <property type="match status" value="5"/>
</dbReference>
<feature type="repeat" description="TPR" evidence="1">
    <location>
        <begin position="834"/>
        <end position="867"/>
    </location>
</feature>
<dbReference type="InterPro" id="IPR027417">
    <property type="entry name" value="P-loop_NTPase"/>
</dbReference>
<feature type="repeat" description="TPR" evidence="1">
    <location>
        <begin position="1002"/>
        <end position="1035"/>
    </location>
</feature>
<evidence type="ECO:0000259" key="2">
    <source>
        <dbReference type="Pfam" id="PF01048"/>
    </source>
</evidence>
<comment type="caution">
    <text evidence="3">The sequence shown here is derived from an EMBL/GenBank/DDBJ whole genome shotgun (WGS) entry which is preliminary data.</text>
</comment>
<dbReference type="SMART" id="SM00028">
    <property type="entry name" value="TPR"/>
    <property type="match status" value="8"/>
</dbReference>
<dbReference type="Proteomes" id="UP001153618">
    <property type="component" value="Unassembled WGS sequence"/>
</dbReference>
<sequence length="1218" mass="135364">MTERTMFSHNDYEVAWICALPLEMTAAKTMLDTLHDRLSQPTSDHNTYTLGSVGGHNIVVACLPSGVYGTTSAAIVLAQMLQTFPSLRFGLMVGIGGGEPSKDADIRLGDVVISMPTATFGAVVQYDYGKTLRNGRFERTGSLNKPPQYLLTAISQMRSDHTDGTTSIGEITSEVLEKHQKLQEQFSRPEQDWLFEASYDHEGNNADCMKCEASHLVTRNIREAEDPVIHYGLIASGNQVMKNATARDAIAQEMNILCFEMEAAGLMDQLPCLVWQGYSALTAAAYTKALLGRVPSHAQSQIKNTSKTSHWIVPFARNSRFVGRQQEIDYIEKLIVSAASPTKVSVYGLGGIGKTQIALEIAYLVREKVPECSIFWIPCVSYESVEQAYMKIASAMGISGTEPARMKEQVKSRLSQENAGKWLLVFDNADDMDMWTKGGATAPPLQEILPSSETGHILFTSRNRKLEVRVASPNVLLVPDIDDVTATKILERSLIKKGLLCDNNATTALLEQLGYLPLAINQAAAYINENGITLSDYLSLMKDRETDAAELLSEEFHDDGRYAETQNPVLTTWMISFRQIQDSNTLASEYLSFIACISPRDIPQSILPPPASAKRKTDALGLLGAYSFIGEHSGGSSFSLHRLVHLAMRNWMRRNEVFEYWLRKTSQRLDEIYPGDEYTNQALWRIYLPHALYLIESEDFHGIHSEYLGLSSRVGRSLESDGRYNEAQMLFIGCLEASDRDLGPDHPETITSVGDLASVLLRQGKFKEAEAMQRRDLLGHEKAWGLEHPKTLTSLSILALTIQQQGKYTKAETIHRQALESKERFLGPEHPNTIESVYNLGTVLGEQGQYEEAENMLRRALQSNENGLGAEHPSTLRCVNHLGLVLEEQVKYEEADAMYRRALEGRERLLGLGHPETLNSVSLLGTVLQHQCMYQEAEAMYRRALEGREQALGLEHPETLTGILNLGSVLEEQGNHREAETLSRQALEGLEKALGPEHPAVVNCIASLGSVLQKQGKYEEAEKMHRQALECKGKNRGPEHPEALDSVMYVGSVLEDLGKHKEAEAMHRRALEGYQKTLGPEHPSTLASLAYLGSVLKHRGKYEEAETMLGGALEGYEKALGAEHPYTLSTASHLGLVLEQQARYKEAEALQRRALEGREKFFGPEHPDTLLVKERLAAILEKESRSPAQMFPGNHPLFRSLVGTSCPLPLRCDLDEVD</sequence>
<dbReference type="InterPro" id="IPR019734">
    <property type="entry name" value="TPR_rpt"/>
</dbReference>
<dbReference type="Pfam" id="PF13374">
    <property type="entry name" value="TPR_10"/>
    <property type="match status" value="1"/>
</dbReference>
<dbReference type="InterPro" id="IPR035994">
    <property type="entry name" value="Nucleoside_phosphorylase_sf"/>
</dbReference>
<dbReference type="GO" id="GO:0009116">
    <property type="term" value="P:nucleoside metabolic process"/>
    <property type="evidence" value="ECO:0007669"/>
    <property type="project" value="InterPro"/>
</dbReference>
<dbReference type="AlphaFoldDB" id="A0A9W4MK26"/>
<dbReference type="Gene3D" id="3.40.50.300">
    <property type="entry name" value="P-loop containing nucleotide triphosphate hydrolases"/>
    <property type="match status" value="1"/>
</dbReference>
<dbReference type="Pfam" id="PF01048">
    <property type="entry name" value="PNP_UDP_1"/>
    <property type="match status" value="1"/>
</dbReference>
<reference evidence="3" key="1">
    <citation type="submission" date="2021-07" db="EMBL/GenBank/DDBJ databases">
        <authorList>
            <person name="Branca A.L. A."/>
        </authorList>
    </citation>
    <scope>NUCLEOTIDE SEQUENCE</scope>
</reference>
<evidence type="ECO:0000313" key="4">
    <source>
        <dbReference type="Proteomes" id="UP001153618"/>
    </source>
</evidence>
<feature type="domain" description="Nucleoside phosphorylase" evidence="2">
    <location>
        <begin position="14"/>
        <end position="266"/>
    </location>
</feature>
<accession>A0A9W4MK26</accession>
<proteinExistence type="predicted"/>
<dbReference type="SUPFAM" id="SSF48452">
    <property type="entry name" value="TPR-like"/>
    <property type="match status" value="4"/>
</dbReference>